<dbReference type="RefSeq" id="WP_117892705.1">
    <property type="nucleotide sequence ID" value="NZ_CABJCV010000001.1"/>
</dbReference>
<dbReference type="InterPro" id="IPR029045">
    <property type="entry name" value="ClpP/crotonase-like_dom_sf"/>
</dbReference>
<name>A0A412G6K7_9FIRM</name>
<sequence length="422" mass="48455">MPRYDQLFQEIVHTIKEDYAGFAMGQERHDPRPYVHTIGTAFMKKELDADLFYRQVNQYLAETGDRNLRFSRRPDTDYQPFTNGFFTRRSGEILIVSEVHGEDRLRPKDEIIAINGQPLRFYTETLKKRVFYSDQNDRQIWTGFLKMADQITVRRNGQAWDIPLRRFAKTEISKTNTITVDEGIAVLRIERIDETLEHLVEENKALLNEADSMILDLRRCEEGWESSMFCLLPYVLDQSVPVCEVMEGQGLLTLYTEKNCRRRIAQLKTMTADPDLAPIACEMIEELEAKAGLGWVLETEADWGAEEDALIQPIHPERRTALITDLFTAGVAEELADLASRSPRCTLVGRQSSGRYQTCNLISVVFDDMFQLDYPISRRKAWAADQASGVRCDLEIEWTPQECDEDLLMIKAKAAAKAADSF</sequence>
<organism evidence="2 3">
    <name type="scientific">Holdemania filiformis</name>
    <dbReference type="NCBI Taxonomy" id="61171"/>
    <lineage>
        <taxon>Bacteria</taxon>
        <taxon>Bacillati</taxon>
        <taxon>Bacillota</taxon>
        <taxon>Erysipelotrichia</taxon>
        <taxon>Erysipelotrichales</taxon>
        <taxon>Erysipelotrichaceae</taxon>
        <taxon>Holdemania</taxon>
    </lineage>
</organism>
<dbReference type="AlphaFoldDB" id="A0A412G6K7"/>
<dbReference type="SUPFAM" id="SSF52096">
    <property type="entry name" value="ClpP/crotonase"/>
    <property type="match status" value="1"/>
</dbReference>
<protein>
    <submittedName>
        <fullName evidence="2">Uncharacterized protein</fullName>
    </submittedName>
</protein>
<gene>
    <name evidence="2" type="ORF">DWY25_01235</name>
</gene>
<dbReference type="Gene3D" id="3.90.226.10">
    <property type="entry name" value="2-enoyl-CoA Hydratase, Chain A, domain 1"/>
    <property type="match status" value="1"/>
</dbReference>
<evidence type="ECO:0000313" key="3">
    <source>
        <dbReference type="Proteomes" id="UP000284178"/>
    </source>
</evidence>
<reference evidence="2 3" key="1">
    <citation type="submission" date="2018-08" db="EMBL/GenBank/DDBJ databases">
        <title>A genome reference for cultivated species of the human gut microbiota.</title>
        <authorList>
            <person name="Zou Y."/>
            <person name="Xue W."/>
            <person name="Luo G."/>
        </authorList>
    </citation>
    <scope>NUCLEOTIDE SEQUENCE [LARGE SCALE GENOMIC DNA]</scope>
    <source>
        <strain evidence="2 3">AF24-29</strain>
    </source>
</reference>
<comment type="caution">
    <text evidence="2">The sequence shown here is derived from an EMBL/GenBank/DDBJ whole genome shotgun (WGS) entry which is preliminary data.</text>
</comment>
<dbReference type="EMBL" id="QRUP01000001">
    <property type="protein sequence ID" value="RGR76947.1"/>
    <property type="molecule type" value="Genomic_DNA"/>
</dbReference>
<dbReference type="Proteomes" id="UP000284178">
    <property type="component" value="Unassembled WGS sequence"/>
</dbReference>
<keyword evidence="3" id="KW-1185">Reference proteome</keyword>
<evidence type="ECO:0000256" key="1">
    <source>
        <dbReference type="SAM" id="Coils"/>
    </source>
</evidence>
<evidence type="ECO:0000313" key="2">
    <source>
        <dbReference type="EMBL" id="RGR76947.1"/>
    </source>
</evidence>
<feature type="coiled-coil region" evidence="1">
    <location>
        <begin position="189"/>
        <end position="216"/>
    </location>
</feature>
<proteinExistence type="predicted"/>
<accession>A0A412G6K7</accession>
<keyword evidence="1" id="KW-0175">Coiled coil</keyword>
<dbReference type="GeneID" id="83014031"/>